<dbReference type="Proteomes" id="UP000652354">
    <property type="component" value="Unassembled WGS sequence"/>
</dbReference>
<proteinExistence type="inferred from homology"/>
<evidence type="ECO:0000256" key="1">
    <source>
        <dbReference type="ARBA" id="ARBA00000553"/>
    </source>
</evidence>
<comment type="similarity">
    <text evidence="3 12">Belongs to the purine nucleoside phosphorylase YfiH/LACC1 family.</text>
</comment>
<dbReference type="NCBIfam" id="TIGR00726">
    <property type="entry name" value="peptidoglycan editing factor PgeF"/>
    <property type="match status" value="1"/>
</dbReference>
<keyword evidence="14" id="KW-1185">Reference proteome</keyword>
<keyword evidence="7" id="KW-0862">Zinc</keyword>
<dbReference type="Pfam" id="PF02578">
    <property type="entry name" value="Cu-oxidase_4"/>
    <property type="match status" value="1"/>
</dbReference>
<comment type="catalytic activity">
    <reaction evidence="10">
        <text>adenosine + phosphate = alpha-D-ribose 1-phosphate + adenine</text>
        <dbReference type="Rhea" id="RHEA:27642"/>
        <dbReference type="ChEBI" id="CHEBI:16335"/>
        <dbReference type="ChEBI" id="CHEBI:16708"/>
        <dbReference type="ChEBI" id="CHEBI:43474"/>
        <dbReference type="ChEBI" id="CHEBI:57720"/>
        <dbReference type="EC" id="2.4.2.1"/>
    </reaction>
    <physiologicalReaction direction="left-to-right" evidence="10">
        <dbReference type="Rhea" id="RHEA:27643"/>
    </physiologicalReaction>
</comment>
<comment type="caution">
    <text evidence="13">The sequence shown here is derived from an EMBL/GenBank/DDBJ whole genome shotgun (WGS) entry which is preliminary data.</text>
</comment>
<organism evidence="13 14">
    <name type="scientific">Demequina activiva</name>
    <dbReference type="NCBI Taxonomy" id="1582364"/>
    <lineage>
        <taxon>Bacteria</taxon>
        <taxon>Bacillati</taxon>
        <taxon>Actinomycetota</taxon>
        <taxon>Actinomycetes</taxon>
        <taxon>Micrococcales</taxon>
        <taxon>Demequinaceae</taxon>
        <taxon>Demequina</taxon>
    </lineage>
</organism>
<dbReference type="SUPFAM" id="SSF64438">
    <property type="entry name" value="CNF1/YfiH-like putative cysteine hydrolases"/>
    <property type="match status" value="1"/>
</dbReference>
<gene>
    <name evidence="13" type="ORF">Dac01nite_10460</name>
</gene>
<evidence type="ECO:0000256" key="8">
    <source>
        <dbReference type="ARBA" id="ARBA00023008"/>
    </source>
</evidence>
<keyword evidence="5" id="KW-0479">Metal-binding</keyword>
<dbReference type="AlphaFoldDB" id="A0A919UGB9"/>
<dbReference type="PANTHER" id="PTHR30616">
    <property type="entry name" value="UNCHARACTERIZED PROTEIN YFIH"/>
    <property type="match status" value="1"/>
</dbReference>
<evidence type="ECO:0000256" key="4">
    <source>
        <dbReference type="ARBA" id="ARBA00022679"/>
    </source>
</evidence>
<evidence type="ECO:0000256" key="6">
    <source>
        <dbReference type="ARBA" id="ARBA00022801"/>
    </source>
</evidence>
<dbReference type="GO" id="GO:0016787">
    <property type="term" value="F:hydrolase activity"/>
    <property type="evidence" value="ECO:0007669"/>
    <property type="project" value="UniProtKB-KW"/>
</dbReference>
<evidence type="ECO:0000256" key="2">
    <source>
        <dbReference type="ARBA" id="ARBA00003215"/>
    </source>
</evidence>
<keyword evidence="8" id="KW-0186">Copper</keyword>
<dbReference type="GO" id="GO:0017061">
    <property type="term" value="F:S-methyl-5-thioadenosine phosphorylase activity"/>
    <property type="evidence" value="ECO:0007669"/>
    <property type="project" value="UniProtKB-EC"/>
</dbReference>
<dbReference type="RefSeq" id="WP_203653902.1">
    <property type="nucleotide sequence ID" value="NZ_BONR01000002.1"/>
</dbReference>
<evidence type="ECO:0000256" key="9">
    <source>
        <dbReference type="ARBA" id="ARBA00047989"/>
    </source>
</evidence>
<evidence type="ECO:0000256" key="7">
    <source>
        <dbReference type="ARBA" id="ARBA00022833"/>
    </source>
</evidence>
<accession>A0A919UGB9</accession>
<evidence type="ECO:0000256" key="5">
    <source>
        <dbReference type="ARBA" id="ARBA00022723"/>
    </source>
</evidence>
<evidence type="ECO:0000256" key="10">
    <source>
        <dbReference type="ARBA" id="ARBA00048968"/>
    </source>
</evidence>
<dbReference type="PANTHER" id="PTHR30616:SF2">
    <property type="entry name" value="PURINE NUCLEOSIDE PHOSPHORYLASE LACC1"/>
    <property type="match status" value="1"/>
</dbReference>
<evidence type="ECO:0000256" key="3">
    <source>
        <dbReference type="ARBA" id="ARBA00007353"/>
    </source>
</evidence>
<comment type="catalytic activity">
    <reaction evidence="1">
        <text>inosine + phosphate = alpha-D-ribose 1-phosphate + hypoxanthine</text>
        <dbReference type="Rhea" id="RHEA:27646"/>
        <dbReference type="ChEBI" id="CHEBI:17368"/>
        <dbReference type="ChEBI" id="CHEBI:17596"/>
        <dbReference type="ChEBI" id="CHEBI:43474"/>
        <dbReference type="ChEBI" id="CHEBI:57720"/>
        <dbReference type="EC" id="2.4.2.1"/>
    </reaction>
    <physiologicalReaction direction="left-to-right" evidence="1">
        <dbReference type="Rhea" id="RHEA:27647"/>
    </physiologicalReaction>
</comment>
<name>A0A919UGB9_9MICO</name>
<keyword evidence="4" id="KW-0808">Transferase</keyword>
<keyword evidence="6" id="KW-0378">Hydrolase</keyword>
<comment type="catalytic activity">
    <reaction evidence="11">
        <text>S-methyl-5'-thioadenosine + phosphate = 5-(methylsulfanyl)-alpha-D-ribose 1-phosphate + adenine</text>
        <dbReference type="Rhea" id="RHEA:11852"/>
        <dbReference type="ChEBI" id="CHEBI:16708"/>
        <dbReference type="ChEBI" id="CHEBI:17509"/>
        <dbReference type="ChEBI" id="CHEBI:43474"/>
        <dbReference type="ChEBI" id="CHEBI:58533"/>
        <dbReference type="EC" id="2.4.2.28"/>
    </reaction>
    <physiologicalReaction direction="left-to-right" evidence="11">
        <dbReference type="Rhea" id="RHEA:11853"/>
    </physiologicalReaction>
</comment>
<dbReference type="EMBL" id="BONR01000002">
    <property type="protein sequence ID" value="GIG54294.1"/>
    <property type="molecule type" value="Genomic_DNA"/>
</dbReference>
<dbReference type="Gene3D" id="3.60.140.10">
    <property type="entry name" value="CNF1/YfiH-like putative cysteine hydrolases"/>
    <property type="match status" value="1"/>
</dbReference>
<evidence type="ECO:0000313" key="14">
    <source>
        <dbReference type="Proteomes" id="UP000652354"/>
    </source>
</evidence>
<comment type="function">
    <text evidence="2">Purine nucleoside enzyme that catalyzes the phosphorolysis of adenosine and inosine nucleosides, yielding D-ribose 1-phosphate and the respective free bases, adenine and hypoxanthine. Also catalyzes the phosphorolysis of S-methyl-5'-thioadenosine into adenine and S-methyl-5-thio-alpha-D-ribose 1-phosphate. Also has adenosine deaminase activity.</text>
</comment>
<reference evidence="13" key="1">
    <citation type="submission" date="2021-01" db="EMBL/GenBank/DDBJ databases">
        <title>Whole genome shotgun sequence of Demequina activiva NBRC 110675.</title>
        <authorList>
            <person name="Komaki H."/>
            <person name="Tamura T."/>
        </authorList>
    </citation>
    <scope>NUCLEOTIDE SEQUENCE</scope>
    <source>
        <strain evidence="13">NBRC 110675</strain>
    </source>
</reference>
<evidence type="ECO:0000313" key="13">
    <source>
        <dbReference type="EMBL" id="GIG54294.1"/>
    </source>
</evidence>
<dbReference type="CDD" id="cd16833">
    <property type="entry name" value="YfiH"/>
    <property type="match status" value="1"/>
</dbReference>
<protein>
    <recommendedName>
        <fullName evidence="12">Purine nucleoside phosphorylase</fullName>
    </recommendedName>
</protein>
<dbReference type="InterPro" id="IPR003730">
    <property type="entry name" value="Cu_polyphenol_OxRdtase"/>
</dbReference>
<comment type="catalytic activity">
    <reaction evidence="9">
        <text>adenosine + H2O + H(+) = inosine + NH4(+)</text>
        <dbReference type="Rhea" id="RHEA:24408"/>
        <dbReference type="ChEBI" id="CHEBI:15377"/>
        <dbReference type="ChEBI" id="CHEBI:15378"/>
        <dbReference type="ChEBI" id="CHEBI:16335"/>
        <dbReference type="ChEBI" id="CHEBI:17596"/>
        <dbReference type="ChEBI" id="CHEBI:28938"/>
        <dbReference type="EC" id="3.5.4.4"/>
    </reaction>
    <physiologicalReaction direction="left-to-right" evidence="9">
        <dbReference type="Rhea" id="RHEA:24409"/>
    </physiologicalReaction>
</comment>
<evidence type="ECO:0000256" key="11">
    <source>
        <dbReference type="ARBA" id="ARBA00049893"/>
    </source>
</evidence>
<dbReference type="InterPro" id="IPR011324">
    <property type="entry name" value="Cytotoxic_necrot_fac-like_cat"/>
</dbReference>
<dbReference type="InterPro" id="IPR038371">
    <property type="entry name" value="Cu_polyphenol_OxRdtase_sf"/>
</dbReference>
<dbReference type="GO" id="GO:0005507">
    <property type="term" value="F:copper ion binding"/>
    <property type="evidence" value="ECO:0007669"/>
    <property type="project" value="TreeGrafter"/>
</dbReference>
<evidence type="ECO:0000256" key="12">
    <source>
        <dbReference type="RuleBase" id="RU361274"/>
    </source>
</evidence>
<sequence length="239" mass="24949">MIDAGLEVRAFFTTREGGVSARPYSSLNVAQHVGDEPRDVATNRAIVGELAGTPVTFLKADHGIRVARILERGEDPPTADALVTDVPGVAIAAIAADCVPVLIHDAASGAVAAVHAGREGLFGGVIDATIAALLDIRGGWRVPGEMSASIGPAICGQCYEVPEDLRARVGARHPSAFATTRSGTPALDLPRAVETRLGQLGLEQIVRIRECTAESDRLFSHRRDGATGRFAGVIVCDGQ</sequence>